<evidence type="ECO:0000313" key="3">
    <source>
        <dbReference type="Proteomes" id="UP001228905"/>
    </source>
</evidence>
<evidence type="ECO:0000313" key="2">
    <source>
        <dbReference type="EMBL" id="MDQ0466352.1"/>
    </source>
</evidence>
<keyword evidence="3" id="KW-1185">Reference proteome</keyword>
<reference evidence="2 3" key="1">
    <citation type="submission" date="2023-07" db="EMBL/GenBank/DDBJ databases">
        <title>Genomic Encyclopedia of Type Strains, Phase IV (KMG-IV): sequencing the most valuable type-strain genomes for metagenomic binning, comparative biology and taxonomic classification.</title>
        <authorList>
            <person name="Goeker M."/>
        </authorList>
    </citation>
    <scope>NUCLEOTIDE SEQUENCE [LARGE SCALE GENOMIC DNA]</scope>
    <source>
        <strain evidence="2 3">DSM 18695</strain>
    </source>
</reference>
<protein>
    <submittedName>
        <fullName evidence="2">Membrane-associated PAP2 superfamily phosphatase</fullName>
    </submittedName>
</protein>
<comment type="caution">
    <text evidence="2">The sequence shown here is derived from an EMBL/GenBank/DDBJ whole genome shotgun (WGS) entry which is preliminary data.</text>
</comment>
<proteinExistence type="predicted"/>
<keyword evidence="1" id="KW-0472">Membrane</keyword>
<dbReference type="EMBL" id="JAUSVS010000011">
    <property type="protein sequence ID" value="MDQ0466352.1"/>
    <property type="molecule type" value="Genomic_DNA"/>
</dbReference>
<sequence length="92" mass="9639">MTASPGVVLFVSGAMSAGFAIAGLFFLRFWVKTRDRLFAAFAVAFWLMALNQAVAGFSRAAHAETGGAYLLRLAAFSLIILAVLGKSGGRAP</sequence>
<dbReference type="Pfam" id="PF19447">
    <property type="entry name" value="DUF5985"/>
    <property type="match status" value="1"/>
</dbReference>
<feature type="transmembrane region" description="Helical" evidence="1">
    <location>
        <begin position="6"/>
        <end position="30"/>
    </location>
</feature>
<gene>
    <name evidence="2" type="ORF">QO010_004145</name>
</gene>
<name>A0ABU0IZF8_9CAUL</name>
<feature type="transmembrane region" description="Helical" evidence="1">
    <location>
        <begin position="37"/>
        <end position="55"/>
    </location>
</feature>
<dbReference type="Proteomes" id="UP001228905">
    <property type="component" value="Unassembled WGS sequence"/>
</dbReference>
<dbReference type="RefSeq" id="WP_307352391.1">
    <property type="nucleotide sequence ID" value="NZ_JAUSVS010000011.1"/>
</dbReference>
<feature type="transmembrane region" description="Helical" evidence="1">
    <location>
        <begin position="67"/>
        <end position="85"/>
    </location>
</feature>
<keyword evidence="1" id="KW-0812">Transmembrane</keyword>
<evidence type="ECO:0000256" key="1">
    <source>
        <dbReference type="SAM" id="Phobius"/>
    </source>
</evidence>
<keyword evidence="1" id="KW-1133">Transmembrane helix</keyword>
<dbReference type="InterPro" id="IPR046027">
    <property type="entry name" value="DUF5985"/>
</dbReference>
<organism evidence="2 3">
    <name type="scientific">Caulobacter ginsengisoli</name>
    <dbReference type="NCBI Taxonomy" id="400775"/>
    <lineage>
        <taxon>Bacteria</taxon>
        <taxon>Pseudomonadati</taxon>
        <taxon>Pseudomonadota</taxon>
        <taxon>Alphaproteobacteria</taxon>
        <taxon>Caulobacterales</taxon>
        <taxon>Caulobacteraceae</taxon>
        <taxon>Caulobacter</taxon>
    </lineage>
</organism>
<accession>A0ABU0IZF8</accession>